<dbReference type="Pfam" id="PF13091">
    <property type="entry name" value="PLDc_2"/>
    <property type="match status" value="1"/>
</dbReference>
<proteinExistence type="predicted"/>
<dbReference type="EC" id="3.1.4.4" evidence="2"/>
<sequence length="605" mass="68061">MVNVRSVALVLLATAAPLRQVLAKREAINCRFLENPMKMTLNLCICQPCHMCEFHFSHFGCGLIDYPELDESDGSDVTIEQPILDLDKWFLTRDEITAARGGFPRNDLQVYSTGNHITTFSATNEYFHSVYVDLSTTGVDDRIFLTGWSVADVPFEPQIDPTGSYSGFETIFASAVERGANFNALVWNNVLESQQNVQVRDFINGLPPSPNGGKALFIFDDRLSSSASAHHQKSVVIHRKDTQLVAYLGGVDLTYDRWDTSKHNNIALRKRAGIQKGNNGWCDAHLRIEGPAARDVAANFLGRWNSKTLPSQDRMDYIMDFDNPPYDPLPPLPPTPADIDSENQGQHNVQIVRTFSCLYKNYEFAPNGEVTLFHARIKAIRNAKNFIYIEDQYFVLVPELLDELLAVLPQLQRIIVVVPRPETQAALAGYEKYMFDNVVPIQKRYPNKFQFYATKESRAIYVHTKLVIIDDVYLSIGSGNWNRRSMTSDSEIGANIVDDEVTVNGDGLLVTKLALDFRLRKFSEHTGVSYNDLKKMKFIDAANKFDDSAVDPLTTIEHLELIEKPYFATYASDVVRQQIDSQDVCFPPAGVMAARSTPQTQTTTA</sequence>
<feature type="domain" description="PLD phosphodiesterase" evidence="8">
    <location>
        <begin position="226"/>
        <end position="257"/>
    </location>
</feature>
<dbReference type="SMART" id="SM00155">
    <property type="entry name" value="PLDc"/>
    <property type="match status" value="2"/>
</dbReference>
<dbReference type="OMA" id="GYEKYMF"/>
<dbReference type="AlphaFoldDB" id="K3WNR3"/>
<dbReference type="VEuPathDB" id="FungiDB:PYU1_G006593"/>
<accession>K3WNR3</accession>
<dbReference type="Gene3D" id="3.30.870.10">
    <property type="entry name" value="Endonuclease Chain A"/>
    <property type="match status" value="2"/>
</dbReference>
<evidence type="ECO:0000256" key="5">
    <source>
        <dbReference type="ARBA" id="ARBA00022963"/>
    </source>
</evidence>
<comment type="catalytic activity">
    <reaction evidence="1">
        <text>a 1,2-diacyl-sn-glycero-3-phosphocholine + H2O = a 1,2-diacyl-sn-glycero-3-phosphate + choline + H(+)</text>
        <dbReference type="Rhea" id="RHEA:14445"/>
        <dbReference type="ChEBI" id="CHEBI:15354"/>
        <dbReference type="ChEBI" id="CHEBI:15377"/>
        <dbReference type="ChEBI" id="CHEBI:15378"/>
        <dbReference type="ChEBI" id="CHEBI:57643"/>
        <dbReference type="ChEBI" id="CHEBI:58608"/>
        <dbReference type="EC" id="3.1.4.4"/>
    </reaction>
</comment>
<reference evidence="9" key="3">
    <citation type="submission" date="2015-02" db="UniProtKB">
        <authorList>
            <consortium name="EnsemblProtists"/>
        </authorList>
    </citation>
    <scope>IDENTIFICATION</scope>
    <source>
        <strain evidence="9">DAOM BR144</strain>
    </source>
</reference>
<keyword evidence="10" id="KW-1185">Reference proteome</keyword>
<dbReference type="InterPro" id="IPR025202">
    <property type="entry name" value="PLD-like_dom"/>
</dbReference>
<keyword evidence="5" id="KW-0442">Lipid degradation</keyword>
<dbReference type="EnsemblProtists" id="PYU1_T006605">
    <property type="protein sequence ID" value="PYU1_T006605"/>
    <property type="gene ID" value="PYU1_G006593"/>
</dbReference>
<feature type="chain" id="PRO_5003868108" description="phospholipase D" evidence="7">
    <location>
        <begin position="24"/>
        <end position="605"/>
    </location>
</feature>
<dbReference type="HOGENOM" id="CLU_023720_1_0_1"/>
<evidence type="ECO:0000256" key="7">
    <source>
        <dbReference type="SAM" id="SignalP"/>
    </source>
</evidence>
<evidence type="ECO:0000256" key="1">
    <source>
        <dbReference type="ARBA" id="ARBA00000798"/>
    </source>
</evidence>
<reference evidence="10" key="1">
    <citation type="journal article" date="2010" name="Genome Biol.">
        <title>Genome sequence of the necrotrophic plant pathogen Pythium ultimum reveals original pathogenicity mechanisms and effector repertoire.</title>
        <authorList>
            <person name="Levesque C.A."/>
            <person name="Brouwer H."/>
            <person name="Cano L."/>
            <person name="Hamilton J.P."/>
            <person name="Holt C."/>
            <person name="Huitema E."/>
            <person name="Raffaele S."/>
            <person name="Robideau G.P."/>
            <person name="Thines M."/>
            <person name="Win J."/>
            <person name="Zerillo M.M."/>
            <person name="Beakes G.W."/>
            <person name="Boore J.L."/>
            <person name="Busam D."/>
            <person name="Dumas B."/>
            <person name="Ferriera S."/>
            <person name="Fuerstenberg S.I."/>
            <person name="Gachon C.M."/>
            <person name="Gaulin E."/>
            <person name="Govers F."/>
            <person name="Grenville-Briggs L."/>
            <person name="Horner N."/>
            <person name="Hostetler J."/>
            <person name="Jiang R.H."/>
            <person name="Johnson J."/>
            <person name="Krajaejun T."/>
            <person name="Lin H."/>
            <person name="Meijer H.J."/>
            <person name="Moore B."/>
            <person name="Morris P."/>
            <person name="Phuntmart V."/>
            <person name="Puiu D."/>
            <person name="Shetty J."/>
            <person name="Stajich J.E."/>
            <person name="Tripathy S."/>
            <person name="Wawra S."/>
            <person name="van West P."/>
            <person name="Whitty B.R."/>
            <person name="Coutinho P.M."/>
            <person name="Henrissat B."/>
            <person name="Martin F."/>
            <person name="Thomas P.D."/>
            <person name="Tyler B.M."/>
            <person name="De Vries R.P."/>
            <person name="Kamoun S."/>
            <person name="Yandell M."/>
            <person name="Tisserat N."/>
            <person name="Buell C.R."/>
        </authorList>
    </citation>
    <scope>NUCLEOTIDE SEQUENCE</scope>
    <source>
        <strain evidence="10">DAOM:BR144</strain>
    </source>
</reference>
<dbReference type="STRING" id="431595.K3WNR3"/>
<evidence type="ECO:0000256" key="2">
    <source>
        <dbReference type="ARBA" id="ARBA00012027"/>
    </source>
</evidence>
<dbReference type="GO" id="GO:0004630">
    <property type="term" value="F:phospholipase D activity"/>
    <property type="evidence" value="ECO:0007669"/>
    <property type="project" value="UniProtKB-EC"/>
</dbReference>
<evidence type="ECO:0000256" key="6">
    <source>
        <dbReference type="ARBA" id="ARBA00023098"/>
    </source>
</evidence>
<dbReference type="InterPro" id="IPR015679">
    <property type="entry name" value="PLipase_D_fam"/>
</dbReference>
<dbReference type="Proteomes" id="UP000019132">
    <property type="component" value="Unassembled WGS sequence"/>
</dbReference>
<keyword evidence="7" id="KW-0732">Signal</keyword>
<keyword evidence="4" id="KW-0378">Hydrolase</keyword>
<evidence type="ECO:0000256" key="4">
    <source>
        <dbReference type="ARBA" id="ARBA00022801"/>
    </source>
</evidence>
<reference evidence="10" key="2">
    <citation type="submission" date="2010-04" db="EMBL/GenBank/DDBJ databases">
        <authorList>
            <person name="Buell R."/>
            <person name="Hamilton J."/>
            <person name="Hostetler J."/>
        </authorList>
    </citation>
    <scope>NUCLEOTIDE SEQUENCE [LARGE SCALE GENOMIC DNA]</scope>
    <source>
        <strain evidence="10">DAOM:BR144</strain>
    </source>
</reference>
<feature type="signal peptide" evidence="7">
    <location>
        <begin position="1"/>
        <end position="23"/>
    </location>
</feature>
<name>K3WNR3_GLOUD</name>
<keyword evidence="3" id="KW-0677">Repeat</keyword>
<dbReference type="InterPro" id="IPR001736">
    <property type="entry name" value="PLipase_D/transphosphatidylase"/>
</dbReference>
<dbReference type="PANTHER" id="PTHR18896">
    <property type="entry name" value="PHOSPHOLIPASE D"/>
    <property type="match status" value="1"/>
</dbReference>
<evidence type="ECO:0000313" key="10">
    <source>
        <dbReference type="Proteomes" id="UP000019132"/>
    </source>
</evidence>
<keyword evidence="6" id="KW-0443">Lipid metabolism</keyword>
<dbReference type="InParanoid" id="K3WNR3"/>
<dbReference type="CDD" id="cd09105">
    <property type="entry name" value="PLDc_vPLD1_2_like_2"/>
    <property type="match status" value="1"/>
</dbReference>
<dbReference type="EMBL" id="GL376635">
    <property type="status" value="NOT_ANNOTATED_CDS"/>
    <property type="molecule type" value="Genomic_DNA"/>
</dbReference>
<evidence type="ECO:0000313" key="9">
    <source>
        <dbReference type="EnsemblProtists" id="PYU1_T006605"/>
    </source>
</evidence>
<protein>
    <recommendedName>
        <fullName evidence="2">phospholipase D</fullName>
        <ecNumber evidence="2">3.1.4.4</ecNumber>
    </recommendedName>
</protein>
<dbReference type="GO" id="GO:0005886">
    <property type="term" value="C:plasma membrane"/>
    <property type="evidence" value="ECO:0007669"/>
    <property type="project" value="TreeGrafter"/>
</dbReference>
<dbReference type="GO" id="GO:0009395">
    <property type="term" value="P:phospholipid catabolic process"/>
    <property type="evidence" value="ECO:0007669"/>
    <property type="project" value="TreeGrafter"/>
</dbReference>
<dbReference type="PANTHER" id="PTHR18896:SF76">
    <property type="entry name" value="PHOSPHOLIPASE"/>
    <property type="match status" value="1"/>
</dbReference>
<feature type="domain" description="PLD phosphodiesterase" evidence="8">
    <location>
        <begin position="458"/>
        <end position="485"/>
    </location>
</feature>
<evidence type="ECO:0000259" key="8">
    <source>
        <dbReference type="PROSITE" id="PS50035"/>
    </source>
</evidence>
<dbReference type="eggNOG" id="KOG1329">
    <property type="taxonomic scope" value="Eukaryota"/>
</dbReference>
<dbReference type="PROSITE" id="PS50035">
    <property type="entry name" value="PLD"/>
    <property type="match status" value="2"/>
</dbReference>
<evidence type="ECO:0000256" key="3">
    <source>
        <dbReference type="ARBA" id="ARBA00022737"/>
    </source>
</evidence>
<organism evidence="9 10">
    <name type="scientific">Globisporangium ultimum (strain ATCC 200006 / CBS 805.95 / DAOM BR144)</name>
    <name type="common">Pythium ultimum</name>
    <dbReference type="NCBI Taxonomy" id="431595"/>
    <lineage>
        <taxon>Eukaryota</taxon>
        <taxon>Sar</taxon>
        <taxon>Stramenopiles</taxon>
        <taxon>Oomycota</taxon>
        <taxon>Peronosporomycetes</taxon>
        <taxon>Pythiales</taxon>
        <taxon>Pythiaceae</taxon>
        <taxon>Globisporangium</taxon>
    </lineage>
</organism>
<dbReference type="SUPFAM" id="SSF56024">
    <property type="entry name" value="Phospholipase D/nuclease"/>
    <property type="match status" value="2"/>
</dbReference>